<dbReference type="Pfam" id="PF08271">
    <property type="entry name" value="Zn_Ribbon_TF"/>
    <property type="match status" value="1"/>
</dbReference>
<keyword evidence="5" id="KW-0862">Zinc</keyword>
<keyword evidence="7" id="KW-0804">Transcription</keyword>
<feature type="domain" description="TFIIB-type" evidence="10">
    <location>
        <begin position="23"/>
        <end position="53"/>
    </location>
</feature>
<evidence type="ECO:0000256" key="4">
    <source>
        <dbReference type="ARBA" id="ARBA00022771"/>
    </source>
</evidence>
<evidence type="ECO:0000256" key="7">
    <source>
        <dbReference type="ARBA" id="ARBA00023163"/>
    </source>
</evidence>
<dbReference type="RefSeq" id="WP_274323068.1">
    <property type="nucleotide sequence ID" value="NZ_CP118158.1"/>
</dbReference>
<proteinExistence type="inferred from homology"/>
<dbReference type="PANTHER" id="PTHR11618">
    <property type="entry name" value="TRANSCRIPTION INITIATION FACTOR IIB-RELATED"/>
    <property type="match status" value="1"/>
</dbReference>
<keyword evidence="6" id="KW-0805">Transcription regulation</keyword>
<feature type="region of interest" description="Disordered" evidence="9">
    <location>
        <begin position="1"/>
        <end position="38"/>
    </location>
</feature>
<evidence type="ECO:0000313" key="12">
    <source>
        <dbReference type="Proteomes" id="UP001596432"/>
    </source>
</evidence>
<dbReference type="Gene3D" id="1.10.472.170">
    <property type="match status" value="1"/>
</dbReference>
<evidence type="ECO:0000256" key="6">
    <source>
        <dbReference type="ARBA" id="ARBA00023015"/>
    </source>
</evidence>
<accession>A0ABD5Y903</accession>
<evidence type="ECO:0000256" key="3">
    <source>
        <dbReference type="ARBA" id="ARBA00022737"/>
    </source>
</evidence>
<gene>
    <name evidence="11" type="ORF">ACFQMA_19420</name>
</gene>
<dbReference type="InterPro" id="IPR013150">
    <property type="entry name" value="TFIIB_cyclin"/>
</dbReference>
<evidence type="ECO:0000256" key="9">
    <source>
        <dbReference type="SAM" id="MobiDB-lite"/>
    </source>
</evidence>
<dbReference type="InterPro" id="IPR036915">
    <property type="entry name" value="Cyclin-like_sf"/>
</dbReference>
<dbReference type="SUPFAM" id="SSF57783">
    <property type="entry name" value="Zinc beta-ribbon"/>
    <property type="match status" value="1"/>
</dbReference>
<dbReference type="PANTHER" id="PTHR11618:SF13">
    <property type="entry name" value="TRANSCRIPTION INITIATION FACTOR IIB"/>
    <property type="match status" value="1"/>
</dbReference>
<evidence type="ECO:0000313" key="11">
    <source>
        <dbReference type="EMBL" id="MFC7141992.1"/>
    </source>
</evidence>
<evidence type="ECO:0000256" key="8">
    <source>
        <dbReference type="PROSITE-ProRule" id="PRU00469"/>
    </source>
</evidence>
<keyword evidence="3" id="KW-0677">Repeat</keyword>
<feature type="region of interest" description="Disordered" evidence="9">
    <location>
        <begin position="59"/>
        <end position="87"/>
    </location>
</feature>
<evidence type="ECO:0000256" key="2">
    <source>
        <dbReference type="ARBA" id="ARBA00013932"/>
    </source>
</evidence>
<dbReference type="Gene3D" id="1.10.472.10">
    <property type="entry name" value="Cyclin-like"/>
    <property type="match status" value="1"/>
</dbReference>
<dbReference type="GeneID" id="78822324"/>
<name>A0ABD5Y903_9EURY</name>
<dbReference type="SMART" id="SM00385">
    <property type="entry name" value="CYCLIN"/>
    <property type="match status" value="2"/>
</dbReference>
<dbReference type="AlphaFoldDB" id="A0ABD5Y903"/>
<dbReference type="SUPFAM" id="SSF47954">
    <property type="entry name" value="Cyclin-like"/>
    <property type="match status" value="2"/>
</dbReference>
<dbReference type="InterPro" id="IPR013137">
    <property type="entry name" value="Znf_TFIIB"/>
</dbReference>
<dbReference type="EMBL" id="JBHTAS010000001">
    <property type="protein sequence ID" value="MFC7141992.1"/>
    <property type="molecule type" value="Genomic_DNA"/>
</dbReference>
<reference evidence="11 12" key="1">
    <citation type="journal article" date="2019" name="Int. J. Syst. Evol. Microbiol.">
        <title>The Global Catalogue of Microorganisms (GCM) 10K type strain sequencing project: providing services to taxonomists for standard genome sequencing and annotation.</title>
        <authorList>
            <consortium name="The Broad Institute Genomics Platform"/>
            <consortium name="The Broad Institute Genome Sequencing Center for Infectious Disease"/>
            <person name="Wu L."/>
            <person name="Ma J."/>
        </authorList>
    </citation>
    <scope>NUCLEOTIDE SEQUENCE [LARGE SCALE GENOMIC DNA]</scope>
    <source>
        <strain evidence="11 12">XZYJT29</strain>
    </source>
</reference>
<comment type="similarity">
    <text evidence="1">Belongs to the TFIIB family.</text>
</comment>
<keyword evidence="12" id="KW-1185">Reference proteome</keyword>
<evidence type="ECO:0000256" key="5">
    <source>
        <dbReference type="ARBA" id="ARBA00022833"/>
    </source>
</evidence>
<dbReference type="InterPro" id="IPR013763">
    <property type="entry name" value="Cyclin-like_dom"/>
</dbReference>
<dbReference type="InterPro" id="IPR000812">
    <property type="entry name" value="TFIIB"/>
</dbReference>
<dbReference type="GO" id="GO:0008270">
    <property type="term" value="F:zinc ion binding"/>
    <property type="evidence" value="ECO:0007669"/>
    <property type="project" value="UniProtKB-KW"/>
</dbReference>
<sequence length="318" mass="34468">MSPTKLSTTSRERVESTHEPTSAGDACPECRGPTRTDEPRGEVVCRDCGLVVDETVLVSNRARTDPGDDSDVGRVGSPTSPRFHDRGLTTVIDGGERDANGNRLSQRKLSRIRRLRTWNARCLARNGAERSLQFGLSELERMASAVGLSDSVREVASVLFRRAHEAGVQRGRSLEAAASAALYAAARSEGLPLTIDTVAEASRVDRRSFVRAYRETIRELSLEIGPPDPSDHVASIASDLDASDAVTRRARSLLDRAKRDDYHVGKHPSGMAAAAVYAASLIEEAGLTQLEISDAADVCAVTIRDHYSAMLDEWRADA</sequence>
<evidence type="ECO:0000256" key="1">
    <source>
        <dbReference type="ARBA" id="ARBA00010857"/>
    </source>
</evidence>
<evidence type="ECO:0000259" key="10">
    <source>
        <dbReference type="PROSITE" id="PS51134"/>
    </source>
</evidence>
<dbReference type="Proteomes" id="UP001596432">
    <property type="component" value="Unassembled WGS sequence"/>
</dbReference>
<dbReference type="Pfam" id="PF00382">
    <property type="entry name" value="TFIIB"/>
    <property type="match status" value="2"/>
</dbReference>
<comment type="caution">
    <text evidence="11">The sequence shown here is derived from an EMBL/GenBank/DDBJ whole genome shotgun (WGS) entry which is preliminary data.</text>
</comment>
<protein>
    <recommendedName>
        <fullName evidence="2">Transcription initiation factor IIB</fullName>
    </recommendedName>
</protein>
<keyword evidence="4 8" id="KW-0863">Zinc-finger</keyword>
<dbReference type="PROSITE" id="PS51134">
    <property type="entry name" value="ZF_TFIIB"/>
    <property type="match status" value="1"/>
</dbReference>
<keyword evidence="4 8" id="KW-0479">Metal-binding</keyword>
<dbReference type="PRINTS" id="PR00685">
    <property type="entry name" value="TIFACTORIIB"/>
</dbReference>
<organism evidence="11 12">
    <name type="scientific">Halosimplex aquaticum</name>
    <dbReference type="NCBI Taxonomy" id="3026162"/>
    <lineage>
        <taxon>Archaea</taxon>
        <taxon>Methanobacteriati</taxon>
        <taxon>Methanobacteriota</taxon>
        <taxon>Stenosarchaea group</taxon>
        <taxon>Halobacteria</taxon>
        <taxon>Halobacteriales</taxon>
        <taxon>Haloarculaceae</taxon>
        <taxon>Halosimplex</taxon>
    </lineage>
</organism>
<dbReference type="PROSITE" id="PS00782">
    <property type="entry name" value="TFIIB"/>
    <property type="match status" value="2"/>
</dbReference>
<dbReference type="InterPro" id="IPR023486">
    <property type="entry name" value="TFIIB_CS"/>
</dbReference>